<name>A0A0G2J0M8_9EURO</name>
<organism evidence="1 2">
    <name type="scientific">[Emmonsia] crescens</name>
    <dbReference type="NCBI Taxonomy" id="73230"/>
    <lineage>
        <taxon>Eukaryota</taxon>
        <taxon>Fungi</taxon>
        <taxon>Dikarya</taxon>
        <taxon>Ascomycota</taxon>
        <taxon>Pezizomycotina</taxon>
        <taxon>Eurotiomycetes</taxon>
        <taxon>Eurotiomycetidae</taxon>
        <taxon>Onygenales</taxon>
        <taxon>Ajellomycetaceae</taxon>
        <taxon>Emergomyces</taxon>
    </lineage>
</organism>
<evidence type="ECO:0000313" key="2">
    <source>
        <dbReference type="Proteomes" id="UP000034164"/>
    </source>
</evidence>
<dbReference type="OrthoDB" id="2861623at2759"/>
<dbReference type="AlphaFoldDB" id="A0A0G2J0M8"/>
<dbReference type="EMBL" id="LCZI01001096">
    <property type="protein sequence ID" value="KKZ62474.1"/>
    <property type="molecule type" value="Genomic_DNA"/>
</dbReference>
<dbReference type="Gene3D" id="1.10.600.10">
    <property type="entry name" value="Farnesyl Diphosphate Synthase"/>
    <property type="match status" value="1"/>
</dbReference>
<dbReference type="Pfam" id="PF19086">
    <property type="entry name" value="Terpene_syn_C_2"/>
    <property type="match status" value="1"/>
</dbReference>
<protein>
    <recommendedName>
        <fullName evidence="3">Terpene synthase</fullName>
    </recommendedName>
</protein>
<reference evidence="2" key="1">
    <citation type="journal article" date="2015" name="PLoS Genet.">
        <title>The dynamic genome and transcriptome of the human fungal pathogen Blastomyces and close relative Emmonsia.</title>
        <authorList>
            <person name="Munoz J.F."/>
            <person name="Gauthier G.M."/>
            <person name="Desjardins C.A."/>
            <person name="Gallo J.E."/>
            <person name="Holder J."/>
            <person name="Sullivan T.D."/>
            <person name="Marty A.J."/>
            <person name="Carmen J.C."/>
            <person name="Chen Z."/>
            <person name="Ding L."/>
            <person name="Gujja S."/>
            <person name="Magrini V."/>
            <person name="Misas E."/>
            <person name="Mitreva M."/>
            <person name="Priest M."/>
            <person name="Saif S."/>
            <person name="Whiston E.A."/>
            <person name="Young S."/>
            <person name="Zeng Q."/>
            <person name="Goldman W.E."/>
            <person name="Mardis E.R."/>
            <person name="Taylor J.W."/>
            <person name="McEwen J.G."/>
            <person name="Clay O.K."/>
            <person name="Klein B.S."/>
            <person name="Cuomo C.A."/>
        </authorList>
    </citation>
    <scope>NUCLEOTIDE SEQUENCE [LARGE SCALE GENOMIC DNA]</scope>
    <source>
        <strain evidence="2">UAMH 3008</strain>
    </source>
</reference>
<evidence type="ECO:0008006" key="3">
    <source>
        <dbReference type="Google" id="ProtNLM"/>
    </source>
</evidence>
<dbReference type="SUPFAM" id="SSF48576">
    <property type="entry name" value="Terpenoid synthases"/>
    <property type="match status" value="1"/>
</dbReference>
<comment type="caution">
    <text evidence="1">The sequence shown here is derived from an EMBL/GenBank/DDBJ whole genome shotgun (WGS) entry which is preliminary data.</text>
</comment>
<evidence type="ECO:0000313" key="1">
    <source>
        <dbReference type="EMBL" id="KKZ62474.1"/>
    </source>
</evidence>
<dbReference type="Proteomes" id="UP000034164">
    <property type="component" value="Unassembled WGS sequence"/>
</dbReference>
<dbReference type="InterPro" id="IPR008949">
    <property type="entry name" value="Isoprenoid_synthase_dom_sf"/>
</dbReference>
<proteinExistence type="predicted"/>
<accession>A0A0G2J0M8</accession>
<sequence length="105" mass="12469">MEYQSIKEIEAIAVEILVLHNDLLSYQKEYTTHPTNPNIVTIYRQQHGLSQQQAYDSIDVLLRERYRRWYIAHSKLPILGEELDEQVQRYVGGCRDVLASNLHWR</sequence>
<dbReference type="VEuPathDB" id="FungiDB:EMCG_03137"/>
<gene>
    <name evidence="1" type="ORF">EMCG_03137</name>
</gene>